<keyword evidence="1" id="KW-1133">Transmembrane helix</keyword>
<protein>
    <submittedName>
        <fullName evidence="2">Uncharacterized protein</fullName>
    </submittedName>
</protein>
<accession>A0ABX0UYV5</accession>
<keyword evidence="1" id="KW-0812">Transmembrane</keyword>
<dbReference type="Proteomes" id="UP001429580">
    <property type="component" value="Unassembled WGS sequence"/>
</dbReference>
<evidence type="ECO:0000313" key="3">
    <source>
        <dbReference type="Proteomes" id="UP001429580"/>
    </source>
</evidence>
<keyword evidence="1" id="KW-0472">Membrane</keyword>
<organism evidence="2 3">
    <name type="scientific">Pseudochelatococcus lubricantis</name>
    <dbReference type="NCBI Taxonomy" id="1538102"/>
    <lineage>
        <taxon>Bacteria</taxon>
        <taxon>Pseudomonadati</taxon>
        <taxon>Pseudomonadota</taxon>
        <taxon>Alphaproteobacteria</taxon>
        <taxon>Hyphomicrobiales</taxon>
        <taxon>Chelatococcaceae</taxon>
        <taxon>Pseudochelatococcus</taxon>
    </lineage>
</organism>
<sequence length="71" mass="7865">MQPPGWRCSLSRYRFKSFMTPAKNLKFMETVIRFTPLSYYSVAGLTSYGAAIVSAAPVFGLVVPVCKAVQK</sequence>
<evidence type="ECO:0000313" key="2">
    <source>
        <dbReference type="EMBL" id="NIJ57568.1"/>
    </source>
</evidence>
<evidence type="ECO:0000256" key="1">
    <source>
        <dbReference type="SAM" id="Phobius"/>
    </source>
</evidence>
<gene>
    <name evidence="2" type="ORF">FHS82_001404</name>
</gene>
<reference evidence="2 3" key="1">
    <citation type="submission" date="2020-03" db="EMBL/GenBank/DDBJ databases">
        <title>Genomic Encyclopedia of Type Strains, Phase IV (KMG-IV): sequencing the most valuable type-strain genomes for metagenomic binning, comparative biology and taxonomic classification.</title>
        <authorList>
            <person name="Goeker M."/>
        </authorList>
    </citation>
    <scope>NUCLEOTIDE SEQUENCE [LARGE SCALE GENOMIC DNA]</scope>
    <source>
        <strain evidence="2 3">DSM 103870</strain>
    </source>
</reference>
<name>A0ABX0UYV5_9HYPH</name>
<keyword evidence="3" id="KW-1185">Reference proteome</keyword>
<proteinExistence type="predicted"/>
<comment type="caution">
    <text evidence="2">The sequence shown here is derived from an EMBL/GenBank/DDBJ whole genome shotgun (WGS) entry which is preliminary data.</text>
</comment>
<feature type="transmembrane region" description="Helical" evidence="1">
    <location>
        <begin position="45"/>
        <end position="66"/>
    </location>
</feature>
<dbReference type="EMBL" id="JAASQI010000003">
    <property type="protein sequence ID" value="NIJ57568.1"/>
    <property type="molecule type" value="Genomic_DNA"/>
</dbReference>